<feature type="chain" id="PRO_5003878771" description="SipW-cognate class signal peptide" evidence="1">
    <location>
        <begin position="26"/>
        <end position="222"/>
    </location>
</feature>
<dbReference type="AlphaFoldDB" id="K4LH80"/>
<protein>
    <recommendedName>
        <fullName evidence="4">SipW-cognate class signal peptide</fullName>
    </recommendedName>
</protein>
<evidence type="ECO:0008006" key="4">
    <source>
        <dbReference type="Google" id="ProtNLM"/>
    </source>
</evidence>
<name>K4LH80_THEPS</name>
<reference evidence="2 3" key="1">
    <citation type="journal article" date="2012" name="BMC Genomics">
        <title>Genome-guided analysis of physiological and morphological traits of the fermentative acetate oxidizer Thermacetogenium phaeum.</title>
        <authorList>
            <person name="Oehler D."/>
            <person name="Poehlein A."/>
            <person name="Leimbach A."/>
            <person name="Muller N."/>
            <person name="Daniel R."/>
            <person name="Gottschalk G."/>
            <person name="Schink B."/>
        </authorList>
    </citation>
    <scope>NUCLEOTIDE SEQUENCE [LARGE SCALE GENOMIC DNA]</scope>
    <source>
        <strain evidence="3">ATCC BAA-254 / DSM 26808 / PB</strain>
    </source>
</reference>
<gene>
    <name evidence="2" type="ordered locus">Tph_c21480</name>
</gene>
<keyword evidence="1" id="KW-0732">Signal</keyword>
<proteinExistence type="predicted"/>
<evidence type="ECO:0000256" key="1">
    <source>
        <dbReference type="SAM" id="SignalP"/>
    </source>
</evidence>
<feature type="signal peptide" evidence="1">
    <location>
        <begin position="1"/>
        <end position="25"/>
    </location>
</feature>
<sequence length="222" mass="24041">MKPKKTALICIVAVLALALMGFGFAKWSDTVAINAEVATGNVDVEIEALGVNDEGPDPNIPPGNNSEGKDVASIECVNVDENTIKVTISNAYPWYQPGFMFRINGVGTVPVKVEDVIGPNWDGELGDFIKVASWKITVHNPASNGLEQYDDVISSEGETSWDDLFDALKYIQLHQDGFIEVEVNLCIIEEIGEELAPEEATTTGTITINVAQWNEVFGPVAE</sequence>
<keyword evidence="3" id="KW-1185">Reference proteome</keyword>
<dbReference type="RefSeq" id="WP_015051216.1">
    <property type="nucleotide sequence ID" value="NC_018870.1"/>
</dbReference>
<dbReference type="Proteomes" id="UP000000467">
    <property type="component" value="Chromosome"/>
</dbReference>
<organism evidence="2 3">
    <name type="scientific">Thermacetogenium phaeum (strain ATCC BAA-254 / DSM 26808 / PB)</name>
    <dbReference type="NCBI Taxonomy" id="1089553"/>
    <lineage>
        <taxon>Bacteria</taxon>
        <taxon>Bacillati</taxon>
        <taxon>Bacillota</taxon>
        <taxon>Clostridia</taxon>
        <taxon>Thermoanaerobacterales</taxon>
        <taxon>Thermoanaerobacteraceae</taxon>
        <taxon>Thermacetogenium</taxon>
    </lineage>
</organism>
<accession>K4LH80</accession>
<evidence type="ECO:0000313" key="2">
    <source>
        <dbReference type="EMBL" id="AFV12341.1"/>
    </source>
</evidence>
<dbReference type="eggNOG" id="ENOG5033RVX">
    <property type="taxonomic scope" value="Bacteria"/>
</dbReference>
<dbReference type="HOGENOM" id="CLU_108526_0_0_9"/>
<dbReference type="KEGG" id="tpz:Tph_c21480"/>
<dbReference type="OrthoDB" id="1955180at2"/>
<dbReference type="EMBL" id="CP003732">
    <property type="protein sequence ID" value="AFV12341.1"/>
    <property type="molecule type" value="Genomic_DNA"/>
</dbReference>
<evidence type="ECO:0000313" key="3">
    <source>
        <dbReference type="Proteomes" id="UP000000467"/>
    </source>
</evidence>